<dbReference type="EMBL" id="BMEM01000001">
    <property type="protein sequence ID" value="GGF44706.1"/>
    <property type="molecule type" value="Genomic_DNA"/>
</dbReference>
<feature type="compositionally biased region" description="Basic and acidic residues" evidence="1">
    <location>
        <begin position="61"/>
        <end position="76"/>
    </location>
</feature>
<accession>A0A917F2M9</accession>
<name>A0A917F2M9_9MICO</name>
<dbReference type="Proteomes" id="UP000605670">
    <property type="component" value="Unassembled WGS sequence"/>
</dbReference>
<evidence type="ECO:0000313" key="3">
    <source>
        <dbReference type="Proteomes" id="UP000605670"/>
    </source>
</evidence>
<feature type="region of interest" description="Disordered" evidence="1">
    <location>
        <begin position="47"/>
        <end position="104"/>
    </location>
</feature>
<reference evidence="2" key="1">
    <citation type="journal article" date="2014" name="Int. J. Syst. Evol. Microbiol.">
        <title>Complete genome sequence of Corynebacterium casei LMG S-19264T (=DSM 44701T), isolated from a smear-ripened cheese.</title>
        <authorList>
            <consortium name="US DOE Joint Genome Institute (JGI-PGF)"/>
            <person name="Walter F."/>
            <person name="Albersmeier A."/>
            <person name="Kalinowski J."/>
            <person name="Ruckert C."/>
        </authorList>
    </citation>
    <scope>NUCLEOTIDE SEQUENCE</scope>
    <source>
        <strain evidence="2">CGMCC 1.12160</strain>
    </source>
</reference>
<reference evidence="2" key="2">
    <citation type="submission" date="2020-09" db="EMBL/GenBank/DDBJ databases">
        <authorList>
            <person name="Sun Q."/>
            <person name="Zhou Y."/>
        </authorList>
    </citation>
    <scope>NUCLEOTIDE SEQUENCE</scope>
    <source>
        <strain evidence="2">CGMCC 1.12160</strain>
    </source>
</reference>
<protein>
    <submittedName>
        <fullName evidence="2">Uncharacterized protein</fullName>
    </submittedName>
</protein>
<dbReference type="AlphaFoldDB" id="A0A917F2M9"/>
<comment type="caution">
    <text evidence="2">The sequence shown here is derived from an EMBL/GenBank/DDBJ whole genome shotgun (WGS) entry which is preliminary data.</text>
</comment>
<sequence>MQPIEVANQWARNELRDERALPRGGIGVIERGACSVLIQLAIEIDQHGLASHGRPGEGGPDQERKRDSDEEGRPQDRGSQAGHQNFTVTTRRIHKAPTTIETAP</sequence>
<proteinExistence type="predicted"/>
<organism evidence="2 3">
    <name type="scientific">Ornithinimicrobium tianjinense</name>
    <dbReference type="NCBI Taxonomy" id="1195761"/>
    <lineage>
        <taxon>Bacteria</taxon>
        <taxon>Bacillati</taxon>
        <taxon>Actinomycetota</taxon>
        <taxon>Actinomycetes</taxon>
        <taxon>Micrococcales</taxon>
        <taxon>Ornithinimicrobiaceae</taxon>
        <taxon>Ornithinimicrobium</taxon>
    </lineage>
</organism>
<gene>
    <name evidence="2" type="ORF">GCM10011366_10530</name>
</gene>
<evidence type="ECO:0000256" key="1">
    <source>
        <dbReference type="SAM" id="MobiDB-lite"/>
    </source>
</evidence>
<evidence type="ECO:0000313" key="2">
    <source>
        <dbReference type="EMBL" id="GGF44706.1"/>
    </source>
</evidence>
<feature type="compositionally biased region" description="Polar residues" evidence="1">
    <location>
        <begin position="77"/>
        <end position="90"/>
    </location>
</feature>
<keyword evidence="3" id="KW-1185">Reference proteome</keyword>